<dbReference type="InterPro" id="IPR002656">
    <property type="entry name" value="Acyl_transf_3_dom"/>
</dbReference>
<evidence type="ECO:0000313" key="3">
    <source>
        <dbReference type="EMBL" id="CCO47760.1"/>
    </source>
</evidence>
<gene>
    <name evidence="3" type="ORF">VIBNISOn1_340076</name>
</gene>
<keyword evidence="1" id="KW-0472">Membrane</keyword>
<evidence type="ECO:0000313" key="4">
    <source>
        <dbReference type="Proteomes" id="UP000018211"/>
    </source>
</evidence>
<feature type="transmembrane region" description="Helical" evidence="1">
    <location>
        <begin position="169"/>
        <end position="189"/>
    </location>
</feature>
<feature type="transmembrane region" description="Helical" evidence="1">
    <location>
        <begin position="319"/>
        <end position="338"/>
    </location>
</feature>
<dbReference type="Pfam" id="PF01757">
    <property type="entry name" value="Acyl_transf_3"/>
    <property type="match status" value="1"/>
</dbReference>
<evidence type="ECO:0000256" key="1">
    <source>
        <dbReference type="SAM" id="Phobius"/>
    </source>
</evidence>
<comment type="caution">
    <text evidence="3">The sequence shown here is derived from an EMBL/GenBank/DDBJ whole genome shotgun (WGS) entry which is preliminary data.</text>
</comment>
<feature type="transmembrane region" description="Helical" evidence="1">
    <location>
        <begin position="228"/>
        <end position="247"/>
    </location>
</feature>
<organism evidence="3 4">
    <name type="scientific">Vibrio nigripulchritudo SOn1</name>
    <dbReference type="NCBI Taxonomy" id="1238450"/>
    <lineage>
        <taxon>Bacteria</taxon>
        <taxon>Pseudomonadati</taxon>
        <taxon>Pseudomonadota</taxon>
        <taxon>Gammaproteobacteria</taxon>
        <taxon>Vibrionales</taxon>
        <taxon>Vibrionaceae</taxon>
        <taxon>Vibrio</taxon>
    </lineage>
</organism>
<evidence type="ECO:0000259" key="2">
    <source>
        <dbReference type="Pfam" id="PF01757"/>
    </source>
</evidence>
<keyword evidence="3" id="KW-0012">Acyltransferase</keyword>
<dbReference type="AlphaFoldDB" id="A0AAV2VTN4"/>
<reference evidence="3 4" key="1">
    <citation type="journal article" date="2013" name="ISME J.">
        <title>Comparative genomics of pathogenic lineages of Vibrio nigripulchritudo identifies virulence-associated traits.</title>
        <authorList>
            <person name="Goudenege D."/>
            <person name="Labreuche Y."/>
            <person name="Krin E."/>
            <person name="Ansquer D."/>
            <person name="Mangenot S."/>
            <person name="Calteau A."/>
            <person name="Medigue C."/>
            <person name="Mazel D."/>
            <person name="Polz M.F."/>
            <person name="Le Roux F."/>
        </authorList>
    </citation>
    <scope>NUCLEOTIDE SEQUENCE [LARGE SCALE GENOMIC DNA]</scope>
    <source>
        <strain evidence="3 4">SOn1</strain>
    </source>
</reference>
<dbReference type="RefSeq" id="WP_022612455.1">
    <property type="nucleotide sequence ID" value="NZ_LK391965.1"/>
</dbReference>
<dbReference type="InterPro" id="IPR050879">
    <property type="entry name" value="Acyltransferase_3"/>
</dbReference>
<feature type="domain" description="Acyltransferase 3" evidence="2">
    <location>
        <begin position="15"/>
        <end position="370"/>
    </location>
</feature>
<dbReference type="GO" id="GO:0000271">
    <property type="term" value="P:polysaccharide biosynthetic process"/>
    <property type="evidence" value="ECO:0007669"/>
    <property type="project" value="TreeGrafter"/>
</dbReference>
<sequence>MTAAPPRQLPLLTPLRGFAALFVVFFHARLILFPQWKDPIASYTHFLENSYIWVDLFFILSGYVMVHVYRDAFKKEGVTFYNWWRFMHLRFSRVYPLFLVTLLALIGWESYKAVHGITFYAGPLAESWGMIGQQAFEGPFNHASSIFANLLMLQSIDNSPALSWNISSWSLSVEWIIYWFFPLIASCFLKTRGRSWAVPIITLLLIYSLIVQGNTLDYTKGEFALCRGLSGFVLGAWLCHCGAQVLFSKLQGGIWIWGIIAGIVISMHVKPSPLSLMSTYILFAALVGVSAVQRNPKQLLTRVLDNRVTQFLGDISYSVYLWHAVLILAGTEMIHYVAPEPLAWWYQQTSVISCIVGLIAFSGVTILVSTLSYRLIERPAQRWLRKRAKPVESDSGNLSSPTP</sequence>
<feature type="transmembrane region" description="Helical" evidence="1">
    <location>
        <begin position="350"/>
        <end position="376"/>
    </location>
</feature>
<proteinExistence type="predicted"/>
<dbReference type="EMBL" id="CAOF01000125">
    <property type="protein sequence ID" value="CCO47760.1"/>
    <property type="molecule type" value="Genomic_DNA"/>
</dbReference>
<accession>A0AAV2VTN4</accession>
<dbReference type="GO" id="GO:0016020">
    <property type="term" value="C:membrane"/>
    <property type="evidence" value="ECO:0007669"/>
    <property type="project" value="TreeGrafter"/>
</dbReference>
<feature type="transmembrane region" description="Helical" evidence="1">
    <location>
        <begin position="90"/>
        <end position="108"/>
    </location>
</feature>
<dbReference type="Proteomes" id="UP000018211">
    <property type="component" value="Unassembled WGS sequence"/>
</dbReference>
<protein>
    <submittedName>
        <fullName evidence="3">Acyltransferase</fullName>
    </submittedName>
</protein>
<keyword evidence="1" id="KW-1133">Transmembrane helix</keyword>
<feature type="transmembrane region" description="Helical" evidence="1">
    <location>
        <begin position="254"/>
        <end position="269"/>
    </location>
</feature>
<feature type="transmembrane region" description="Helical" evidence="1">
    <location>
        <begin position="196"/>
        <end position="216"/>
    </location>
</feature>
<feature type="transmembrane region" description="Helical" evidence="1">
    <location>
        <begin position="12"/>
        <end position="31"/>
    </location>
</feature>
<dbReference type="PANTHER" id="PTHR23028:SF53">
    <property type="entry name" value="ACYL_TRANSF_3 DOMAIN-CONTAINING PROTEIN"/>
    <property type="match status" value="1"/>
</dbReference>
<feature type="transmembrane region" description="Helical" evidence="1">
    <location>
        <begin position="275"/>
        <end position="292"/>
    </location>
</feature>
<keyword evidence="3" id="KW-0808">Transferase</keyword>
<dbReference type="PANTHER" id="PTHR23028">
    <property type="entry name" value="ACETYLTRANSFERASE"/>
    <property type="match status" value="1"/>
</dbReference>
<keyword evidence="1" id="KW-0812">Transmembrane</keyword>
<name>A0AAV2VTN4_9VIBR</name>
<feature type="transmembrane region" description="Helical" evidence="1">
    <location>
        <begin position="51"/>
        <end position="69"/>
    </location>
</feature>
<dbReference type="GO" id="GO:0016747">
    <property type="term" value="F:acyltransferase activity, transferring groups other than amino-acyl groups"/>
    <property type="evidence" value="ECO:0007669"/>
    <property type="project" value="InterPro"/>
</dbReference>